<dbReference type="Pfam" id="PF24809">
    <property type="entry name" value="DUF7708"/>
    <property type="match status" value="1"/>
</dbReference>
<dbReference type="EMBL" id="JAWRVE010000061">
    <property type="protein sequence ID" value="KAL1865530.1"/>
    <property type="molecule type" value="Genomic_DNA"/>
</dbReference>
<keyword evidence="3" id="KW-1185">Reference proteome</keyword>
<dbReference type="Proteomes" id="UP001583177">
    <property type="component" value="Unassembled WGS sequence"/>
</dbReference>
<evidence type="ECO:0000259" key="1">
    <source>
        <dbReference type="Pfam" id="PF24809"/>
    </source>
</evidence>
<feature type="domain" description="DUF7708" evidence="1">
    <location>
        <begin position="105"/>
        <end position="238"/>
    </location>
</feature>
<sequence length="271" mass="31148">MPHNQLAQAVNAVEVSWQNQDNQPTVWREWLRFDTPDEDPEIADLRVQAKEMADLWRKLMLDNGAVGLSQSEPPDMNTLMKAVHDGEVEWNKRKDKGFGKVKEKFKSFLETMHAHGYLFSVIPNGSMYTSLLIGVLTSVVKASTAHAKTAEGVSQALLDINMDLSFVRRGVQICSTPEMKKHVICLYKEVFEFLCYTMKWYSSAWQRLRKSIDAHYYDKEVLQRVDRIRGLVQRVRDELKLGTDERVRAIQVETRAGFRDTNTQIGALIRG</sequence>
<comment type="caution">
    <text evidence="2">The sequence shown here is derived from an EMBL/GenBank/DDBJ whole genome shotgun (WGS) entry which is preliminary data.</text>
</comment>
<gene>
    <name evidence="2" type="ORF">Daus18300_007175</name>
</gene>
<dbReference type="InterPro" id="IPR056125">
    <property type="entry name" value="DUF7708"/>
</dbReference>
<name>A0ABR3WQ23_9PEZI</name>
<proteinExistence type="predicted"/>
<accession>A0ABR3WQ23</accession>
<evidence type="ECO:0000313" key="3">
    <source>
        <dbReference type="Proteomes" id="UP001583177"/>
    </source>
</evidence>
<organism evidence="2 3">
    <name type="scientific">Diaporthe australafricana</name>
    <dbReference type="NCBI Taxonomy" id="127596"/>
    <lineage>
        <taxon>Eukaryota</taxon>
        <taxon>Fungi</taxon>
        <taxon>Dikarya</taxon>
        <taxon>Ascomycota</taxon>
        <taxon>Pezizomycotina</taxon>
        <taxon>Sordariomycetes</taxon>
        <taxon>Sordariomycetidae</taxon>
        <taxon>Diaporthales</taxon>
        <taxon>Diaporthaceae</taxon>
        <taxon>Diaporthe</taxon>
    </lineage>
</organism>
<protein>
    <recommendedName>
        <fullName evidence="1">DUF7708 domain-containing protein</fullName>
    </recommendedName>
</protein>
<evidence type="ECO:0000313" key="2">
    <source>
        <dbReference type="EMBL" id="KAL1865530.1"/>
    </source>
</evidence>
<reference evidence="2 3" key="1">
    <citation type="journal article" date="2024" name="IMA Fungus">
        <title>IMA Genome - F19 : A genome assembly and annotation guide to empower mycologists, including annotated draft genome sequences of Ceratocystis pirilliformis, Diaporthe australafricana, Fusarium ophioides, Paecilomyces lecythidis, and Sporothrix stenoceras.</title>
        <authorList>
            <person name="Aylward J."/>
            <person name="Wilson A.M."/>
            <person name="Visagie C.M."/>
            <person name="Spraker J."/>
            <person name="Barnes I."/>
            <person name="Buitendag C."/>
            <person name="Ceriani C."/>
            <person name="Del Mar Angel L."/>
            <person name="du Plessis D."/>
            <person name="Fuchs T."/>
            <person name="Gasser K."/>
            <person name="Kramer D."/>
            <person name="Li W."/>
            <person name="Munsamy K."/>
            <person name="Piso A."/>
            <person name="Price J.L."/>
            <person name="Sonnekus B."/>
            <person name="Thomas C."/>
            <person name="van der Nest A."/>
            <person name="van Dijk A."/>
            <person name="van Heerden A."/>
            <person name="van Vuuren N."/>
            <person name="Yilmaz N."/>
            <person name="Duong T.A."/>
            <person name="van der Merwe N.A."/>
            <person name="Wingfield M.J."/>
            <person name="Wingfield B.D."/>
        </authorList>
    </citation>
    <scope>NUCLEOTIDE SEQUENCE [LARGE SCALE GENOMIC DNA]</scope>
    <source>
        <strain evidence="2 3">CMW 18300</strain>
    </source>
</reference>